<dbReference type="EMBL" id="BAER01000047">
    <property type="protein sequence ID" value="GAC33081.1"/>
    <property type="molecule type" value="Genomic_DNA"/>
</dbReference>
<sequence>MPRVWVLLHQELVKRQLEYIVYHLPGSLFEQGSVFQPLKIRQRRLIINDSATPDSKQHYYLNASRFCLFNTQSKNQLTISAKPVYIIETALY</sequence>
<reference evidence="2" key="1">
    <citation type="journal article" date="2014" name="Environ. Microbiol.">
        <title>Comparative genomics of the marine bacterial genus Glaciecola reveals the high degree of genomic diversity and genomic characteristic for cold adaptation.</title>
        <authorList>
            <person name="Qin Q.L."/>
            <person name="Xie B.B."/>
            <person name="Yu Y."/>
            <person name="Shu Y.L."/>
            <person name="Rong J.C."/>
            <person name="Zhang Y.J."/>
            <person name="Zhao D.L."/>
            <person name="Chen X.L."/>
            <person name="Zhang X.Y."/>
            <person name="Chen B."/>
            <person name="Zhou B.C."/>
            <person name="Zhang Y.Z."/>
        </authorList>
    </citation>
    <scope>NUCLEOTIDE SEQUENCE [LARGE SCALE GENOMIC DNA]</scope>
    <source>
        <strain evidence="2">LMG 21857</strain>
    </source>
</reference>
<protein>
    <submittedName>
        <fullName evidence="1">Uncharacterized protein</fullName>
    </submittedName>
</protein>
<evidence type="ECO:0000313" key="2">
    <source>
        <dbReference type="Proteomes" id="UP000006322"/>
    </source>
</evidence>
<proteinExistence type="predicted"/>
<keyword evidence="2" id="KW-1185">Reference proteome</keyword>
<name>K6ZAB5_9ALTE</name>
<organism evidence="1 2">
    <name type="scientific">Paraglaciecola polaris LMG 21857</name>
    <dbReference type="NCBI Taxonomy" id="1129793"/>
    <lineage>
        <taxon>Bacteria</taxon>
        <taxon>Pseudomonadati</taxon>
        <taxon>Pseudomonadota</taxon>
        <taxon>Gammaproteobacteria</taxon>
        <taxon>Alteromonadales</taxon>
        <taxon>Alteromonadaceae</taxon>
        <taxon>Paraglaciecola</taxon>
    </lineage>
</organism>
<dbReference type="STRING" id="1129793.GPLA_2176"/>
<comment type="caution">
    <text evidence="1">The sequence shown here is derived from an EMBL/GenBank/DDBJ whole genome shotgun (WGS) entry which is preliminary data.</text>
</comment>
<dbReference type="Proteomes" id="UP000006322">
    <property type="component" value="Unassembled WGS sequence"/>
</dbReference>
<gene>
    <name evidence="1" type="ORF">GPLA_2176</name>
</gene>
<evidence type="ECO:0000313" key="1">
    <source>
        <dbReference type="EMBL" id="GAC33081.1"/>
    </source>
</evidence>
<dbReference type="AlphaFoldDB" id="K6ZAB5"/>
<accession>K6ZAB5</accession>